<dbReference type="Pfam" id="PF14040">
    <property type="entry name" value="DNase_NucA_NucB"/>
    <property type="match status" value="1"/>
</dbReference>
<gene>
    <name evidence="3" type="ORF">FAA97_04165</name>
</gene>
<reference evidence="3 4" key="1">
    <citation type="submission" date="2019-04" db="EMBL/GenBank/DDBJ databases">
        <title>Genome sequence of strain shin9-1.</title>
        <authorList>
            <person name="Gao J."/>
            <person name="Sun J."/>
        </authorList>
    </citation>
    <scope>NUCLEOTIDE SEQUENCE [LARGE SCALE GENOMIC DNA]</scope>
    <source>
        <strain evidence="4">shin9-1</strain>
    </source>
</reference>
<name>A0A4S8P5E2_9HYPH</name>
<feature type="signal peptide" evidence="1">
    <location>
        <begin position="1"/>
        <end position="36"/>
    </location>
</feature>
<evidence type="ECO:0000259" key="2">
    <source>
        <dbReference type="Pfam" id="PF14040"/>
    </source>
</evidence>
<dbReference type="RefSeq" id="WP_136597246.1">
    <property type="nucleotide sequence ID" value="NZ_STGV01000001.1"/>
</dbReference>
<dbReference type="EMBL" id="STGV01000001">
    <property type="protein sequence ID" value="THV25400.1"/>
    <property type="molecule type" value="Genomic_DNA"/>
</dbReference>
<feature type="domain" description="Deoxyribonuclease NucA/NucB" evidence="2">
    <location>
        <begin position="69"/>
        <end position="150"/>
    </location>
</feature>
<dbReference type="AlphaFoldDB" id="A0A4S8P5E2"/>
<comment type="caution">
    <text evidence="3">The sequence shown here is derived from an EMBL/GenBank/DDBJ whole genome shotgun (WGS) entry which is preliminary data.</text>
</comment>
<evidence type="ECO:0000313" key="4">
    <source>
        <dbReference type="Proteomes" id="UP000308828"/>
    </source>
</evidence>
<evidence type="ECO:0000313" key="3">
    <source>
        <dbReference type="EMBL" id="THV25400.1"/>
    </source>
</evidence>
<organism evidence="3 4">
    <name type="scientific">Peteryoungia ipomoeae</name>
    <dbReference type="NCBI Taxonomy" id="1210932"/>
    <lineage>
        <taxon>Bacteria</taxon>
        <taxon>Pseudomonadati</taxon>
        <taxon>Pseudomonadota</taxon>
        <taxon>Alphaproteobacteria</taxon>
        <taxon>Hyphomicrobiales</taxon>
        <taxon>Rhizobiaceae</taxon>
        <taxon>Peteryoungia</taxon>
    </lineage>
</organism>
<feature type="chain" id="PRO_5020418519" description="Deoxyribonuclease NucA/NucB domain-containing protein" evidence="1">
    <location>
        <begin position="37"/>
        <end position="328"/>
    </location>
</feature>
<keyword evidence="1" id="KW-0732">Signal</keyword>
<dbReference type="OrthoDB" id="2751008at2"/>
<proteinExistence type="predicted"/>
<accession>A0A4S8P5E2</accession>
<sequence>MRVIKLQSGPIGTRPPLARLLSAGILFAASFSPAEAQTSTFDGNYLPCISYNIAVAQLDGAPVKLARTTDKAEILQNEAAICSPKIQESVNRLNTLDPANPMACVQYPFPSSTLQAKEEPRAMIVPLAEAISQGGQLSRFYILNRIEDESPYWIAAVNAPQSQSLNLDVVDGTAICTGQALAAAGTHRQTDTDLSMGTQVYAGTHRASYAQVALWDAEFRTSYPTGNALPWFGGRGVVVQVANNKDIRIMVSLNESPSPPQGAPRLPIRLITVGNSGVNVGNVPMADTARIPMNAGQYRVDIVQNGAAPSDSTEVHFILSPSSSATGN</sequence>
<evidence type="ECO:0000256" key="1">
    <source>
        <dbReference type="SAM" id="SignalP"/>
    </source>
</evidence>
<dbReference type="InterPro" id="IPR029476">
    <property type="entry name" value="DNase_NucA_NucB"/>
</dbReference>
<keyword evidence="4" id="KW-1185">Reference proteome</keyword>
<dbReference type="Proteomes" id="UP000308828">
    <property type="component" value="Unassembled WGS sequence"/>
</dbReference>
<protein>
    <recommendedName>
        <fullName evidence="2">Deoxyribonuclease NucA/NucB domain-containing protein</fullName>
    </recommendedName>
</protein>